<gene>
    <name evidence="1" type="ORF">AVDCRST_MAG42-1688</name>
</gene>
<sequence>MRGRDLRSAGSVRFAISSGFPDAGSYDRAAEAQQVSARV</sequence>
<protein>
    <submittedName>
        <fullName evidence="1">Uncharacterized protein</fullName>
    </submittedName>
</protein>
<accession>A0A6J4I583</accession>
<dbReference type="AlphaFoldDB" id="A0A6J4I583"/>
<organism evidence="1">
    <name type="scientific">uncultured Chthoniobacterales bacterium</name>
    <dbReference type="NCBI Taxonomy" id="1836801"/>
    <lineage>
        <taxon>Bacteria</taxon>
        <taxon>Pseudomonadati</taxon>
        <taxon>Verrucomicrobiota</taxon>
        <taxon>Spartobacteria</taxon>
        <taxon>Chthoniobacterales</taxon>
        <taxon>environmental samples</taxon>
    </lineage>
</organism>
<proteinExistence type="predicted"/>
<dbReference type="EMBL" id="CADCTA010000065">
    <property type="protein sequence ID" value="CAA9240663.1"/>
    <property type="molecule type" value="Genomic_DNA"/>
</dbReference>
<reference evidence="1" key="1">
    <citation type="submission" date="2020-02" db="EMBL/GenBank/DDBJ databases">
        <authorList>
            <person name="Meier V. D."/>
        </authorList>
    </citation>
    <scope>NUCLEOTIDE SEQUENCE</scope>
    <source>
        <strain evidence="1">AVDCRST_MAG42</strain>
    </source>
</reference>
<name>A0A6J4I583_9BACT</name>
<evidence type="ECO:0000313" key="1">
    <source>
        <dbReference type="EMBL" id="CAA9240663.1"/>
    </source>
</evidence>